<gene>
    <name evidence="4" type="ORF">FOZ74_01950</name>
</gene>
<keyword evidence="2 4" id="KW-0808">Transferase</keyword>
<evidence type="ECO:0000256" key="2">
    <source>
        <dbReference type="ARBA" id="ARBA00022679"/>
    </source>
</evidence>
<evidence type="ECO:0000256" key="1">
    <source>
        <dbReference type="ARBA" id="ARBA00022603"/>
    </source>
</evidence>
<dbReference type="Pfam" id="PF00588">
    <property type="entry name" value="SpoU_methylase"/>
    <property type="match status" value="1"/>
</dbReference>
<dbReference type="InterPro" id="IPR029026">
    <property type="entry name" value="tRNA_m1G_MTases_N"/>
</dbReference>
<feature type="domain" description="tRNA/rRNA methyltransferase SpoU type" evidence="3">
    <location>
        <begin position="19"/>
        <end position="154"/>
    </location>
</feature>
<dbReference type="GO" id="GO:0008173">
    <property type="term" value="F:RNA methyltransferase activity"/>
    <property type="evidence" value="ECO:0007669"/>
    <property type="project" value="InterPro"/>
</dbReference>
<dbReference type="OrthoDB" id="9794400at2"/>
<accession>A0A5B8RZW8</accession>
<dbReference type="InterPro" id="IPR001537">
    <property type="entry name" value="SpoU_MeTrfase"/>
</dbReference>
<evidence type="ECO:0000313" key="4">
    <source>
        <dbReference type="EMBL" id="QEA14428.1"/>
    </source>
</evidence>
<reference evidence="4 5" key="1">
    <citation type="submission" date="2019-07" db="EMBL/GenBank/DDBJ databases">
        <title>Complete genome sequence of Comamonas sp. NLF 7-7 isolated from livestock.</title>
        <authorList>
            <person name="Kim D.H."/>
            <person name="Kim J.G."/>
        </authorList>
    </citation>
    <scope>NUCLEOTIDE SEQUENCE [LARGE SCALE GENOMIC DNA]</scope>
    <source>
        <strain evidence="4 5">NLF 7-7</strain>
    </source>
</reference>
<sequence length="163" mass="16673">MGYVLGLPEAPALLPGAPTVVLDRVQDAGNVGSILRSSAAFGFTQIAALKGTALLWSPKVLRAGMGAHFALRLVEGLELAALDALAVPLLATSSHQGEWLHRARLPWPCGWLLGHEGQGVSPALQARAACHIRIAQPGGEESLNVAAAAAICLHASAALQAGA</sequence>
<dbReference type="PANTHER" id="PTHR43191">
    <property type="entry name" value="RRNA METHYLTRANSFERASE 3"/>
    <property type="match status" value="1"/>
</dbReference>
<dbReference type="GO" id="GO:0006396">
    <property type="term" value="P:RNA processing"/>
    <property type="evidence" value="ECO:0007669"/>
    <property type="project" value="InterPro"/>
</dbReference>
<dbReference type="SUPFAM" id="SSF75217">
    <property type="entry name" value="alpha/beta knot"/>
    <property type="match status" value="1"/>
</dbReference>
<dbReference type="EMBL" id="CP042344">
    <property type="protein sequence ID" value="QEA14428.1"/>
    <property type="molecule type" value="Genomic_DNA"/>
</dbReference>
<dbReference type="KEGG" id="cof:FOZ74_01950"/>
<dbReference type="InterPro" id="IPR029028">
    <property type="entry name" value="Alpha/beta_knot_MTases"/>
</dbReference>
<evidence type="ECO:0000259" key="3">
    <source>
        <dbReference type="Pfam" id="PF00588"/>
    </source>
</evidence>
<dbReference type="Proteomes" id="UP000321199">
    <property type="component" value="Chromosome"/>
</dbReference>
<keyword evidence="5" id="KW-1185">Reference proteome</keyword>
<dbReference type="CDD" id="cd18095">
    <property type="entry name" value="SpoU-like_rRNA-MTase"/>
    <property type="match status" value="1"/>
</dbReference>
<dbReference type="InterPro" id="IPR051259">
    <property type="entry name" value="rRNA_Methyltransferase"/>
</dbReference>
<evidence type="ECO:0000313" key="5">
    <source>
        <dbReference type="Proteomes" id="UP000321199"/>
    </source>
</evidence>
<proteinExistence type="predicted"/>
<keyword evidence="1 4" id="KW-0489">Methyltransferase</keyword>
<dbReference type="GO" id="GO:0003723">
    <property type="term" value="F:RNA binding"/>
    <property type="evidence" value="ECO:0007669"/>
    <property type="project" value="InterPro"/>
</dbReference>
<dbReference type="AlphaFoldDB" id="A0A5B8RZW8"/>
<dbReference type="GO" id="GO:0032259">
    <property type="term" value="P:methylation"/>
    <property type="evidence" value="ECO:0007669"/>
    <property type="project" value="UniProtKB-KW"/>
</dbReference>
<name>A0A5B8RZW8_9BURK</name>
<protein>
    <submittedName>
        <fullName evidence="4">RNA methyltransferase</fullName>
    </submittedName>
</protein>
<dbReference type="PANTHER" id="PTHR43191:SF2">
    <property type="entry name" value="RRNA METHYLTRANSFERASE 3, MITOCHONDRIAL"/>
    <property type="match status" value="1"/>
</dbReference>
<organism evidence="4 5">
    <name type="scientific">Comamonas flocculans</name>
    <dbReference type="NCBI Taxonomy" id="2597701"/>
    <lineage>
        <taxon>Bacteria</taxon>
        <taxon>Pseudomonadati</taxon>
        <taxon>Pseudomonadota</taxon>
        <taxon>Betaproteobacteria</taxon>
        <taxon>Burkholderiales</taxon>
        <taxon>Comamonadaceae</taxon>
        <taxon>Comamonas</taxon>
    </lineage>
</organism>
<dbReference type="Gene3D" id="3.40.1280.10">
    <property type="match status" value="1"/>
</dbReference>